<dbReference type="InterPro" id="IPR002110">
    <property type="entry name" value="Ankyrin_rpt"/>
</dbReference>
<gene>
    <name evidence="6" type="ORF">AaE_013766</name>
</gene>
<keyword evidence="1" id="KW-0677">Repeat</keyword>
<dbReference type="PROSITE" id="PS51228">
    <property type="entry name" value="ACB_2"/>
    <property type="match status" value="1"/>
</dbReference>
<keyword evidence="2 4" id="KW-0040">ANK repeat</keyword>
<reference evidence="6 7" key="1">
    <citation type="submission" date="2019-06" db="EMBL/GenBank/DDBJ databases">
        <title>Genomics analysis of Aphanomyces spp. identifies a new class of oomycete effector associated with host adaptation.</title>
        <authorList>
            <person name="Gaulin E."/>
        </authorList>
    </citation>
    <scope>NUCLEOTIDE SEQUENCE [LARGE SCALE GENOMIC DNA]</scope>
    <source>
        <strain evidence="6 7">E</strain>
    </source>
</reference>
<evidence type="ECO:0000256" key="1">
    <source>
        <dbReference type="ARBA" id="ARBA00022737"/>
    </source>
</evidence>
<dbReference type="SUPFAM" id="SSF47027">
    <property type="entry name" value="Acyl-CoA binding protein"/>
    <property type="match status" value="1"/>
</dbReference>
<dbReference type="InterPro" id="IPR035984">
    <property type="entry name" value="Acyl-CoA-binding_sf"/>
</dbReference>
<dbReference type="Proteomes" id="UP000469452">
    <property type="component" value="Unassembled WGS sequence"/>
</dbReference>
<evidence type="ECO:0000259" key="5">
    <source>
        <dbReference type="PROSITE" id="PS51228"/>
    </source>
</evidence>
<evidence type="ECO:0000256" key="3">
    <source>
        <dbReference type="ARBA" id="ARBA00023121"/>
    </source>
</evidence>
<evidence type="ECO:0000256" key="2">
    <source>
        <dbReference type="ARBA" id="ARBA00023043"/>
    </source>
</evidence>
<dbReference type="PANTHER" id="PTHR24119:SF0">
    <property type="entry name" value="ACYL-COA-BINDING DOMAIN-CONTAINING PROTEIN 6"/>
    <property type="match status" value="1"/>
</dbReference>
<comment type="caution">
    <text evidence="6">The sequence shown here is derived from an EMBL/GenBank/DDBJ whole genome shotgun (WGS) entry which is preliminary data.</text>
</comment>
<dbReference type="SMART" id="SM00248">
    <property type="entry name" value="ANK"/>
    <property type="match status" value="2"/>
</dbReference>
<evidence type="ECO:0000256" key="4">
    <source>
        <dbReference type="PROSITE-ProRule" id="PRU00023"/>
    </source>
</evidence>
<evidence type="ECO:0000313" key="7">
    <source>
        <dbReference type="Proteomes" id="UP000469452"/>
    </source>
</evidence>
<dbReference type="InterPro" id="IPR014352">
    <property type="entry name" value="FERM/acyl-CoA-bd_prot_sf"/>
</dbReference>
<dbReference type="Pfam" id="PF00887">
    <property type="entry name" value="ACBP"/>
    <property type="match status" value="1"/>
</dbReference>
<dbReference type="Pfam" id="PF12796">
    <property type="entry name" value="Ank_2"/>
    <property type="match status" value="1"/>
</dbReference>
<feature type="domain" description="ACB" evidence="5">
    <location>
        <begin position="59"/>
        <end position="159"/>
    </location>
</feature>
<dbReference type="Gene3D" id="1.25.40.20">
    <property type="entry name" value="Ankyrin repeat-containing domain"/>
    <property type="match status" value="2"/>
</dbReference>
<dbReference type="SUPFAM" id="SSF48403">
    <property type="entry name" value="Ankyrin repeat"/>
    <property type="match status" value="1"/>
</dbReference>
<dbReference type="PRINTS" id="PR00689">
    <property type="entry name" value="ACOABINDINGP"/>
</dbReference>
<accession>A0A6A4ZGR8</accession>
<dbReference type="VEuPathDB" id="FungiDB:H257_08679"/>
<dbReference type="GO" id="GO:0000062">
    <property type="term" value="F:fatty-acyl-CoA binding"/>
    <property type="evidence" value="ECO:0007669"/>
    <property type="project" value="InterPro"/>
</dbReference>
<sequence length="322" mass="34823">MFTTPPRSMDAVKVAPLLWLGAATVVAAVVLHNVFSYTSAPKQAKGSHPALLEGASSDLDKHFAHASGYVSSKTSISNEEKLVLYAFFKQATAGNCAGNKPSMLDFVAKAKWYVIVMLPKRSDNVMGRDAWQGLAGMPSVEAKKRYLEVVSSMFPGYAYDAPLPPPRDDVSDTESDLGGDMSLTPLMSQVVVDKTTKEWQVEENAFHFAKTGQVEAVQGLVANATDINQTDDEGRTMLHWAVDRNQVDVVATLLAQHANVNATDNDGMTPLHYAVSCEHVALVDLLLEHGADPEQVDVDGESPFAAASTAFQAHITESLKRF</sequence>
<dbReference type="AlphaFoldDB" id="A0A6A4ZGR8"/>
<feature type="repeat" description="ANK" evidence="4">
    <location>
        <begin position="233"/>
        <end position="265"/>
    </location>
</feature>
<keyword evidence="3" id="KW-0446">Lipid-binding</keyword>
<evidence type="ECO:0000313" key="6">
    <source>
        <dbReference type="EMBL" id="KAF0707115.1"/>
    </source>
</evidence>
<dbReference type="PANTHER" id="PTHR24119">
    <property type="entry name" value="ACYL-COA-BINDING DOMAIN-CONTAINING PROTEIN 6"/>
    <property type="match status" value="1"/>
</dbReference>
<dbReference type="PROSITE" id="PS50088">
    <property type="entry name" value="ANK_REPEAT"/>
    <property type="match status" value="2"/>
</dbReference>
<dbReference type="Gene3D" id="1.20.80.10">
    <property type="match status" value="1"/>
</dbReference>
<dbReference type="PRINTS" id="PR01415">
    <property type="entry name" value="ANKYRIN"/>
</dbReference>
<dbReference type="EMBL" id="VJMI01019529">
    <property type="protein sequence ID" value="KAF0707115.1"/>
    <property type="molecule type" value="Genomic_DNA"/>
</dbReference>
<feature type="repeat" description="ANK" evidence="4">
    <location>
        <begin position="266"/>
        <end position="298"/>
    </location>
</feature>
<protein>
    <recommendedName>
        <fullName evidence="5">ACB domain-containing protein</fullName>
    </recommendedName>
</protein>
<dbReference type="InterPro" id="IPR000582">
    <property type="entry name" value="Acyl-CoA-binding_protein"/>
</dbReference>
<dbReference type="InterPro" id="IPR036770">
    <property type="entry name" value="Ankyrin_rpt-contain_sf"/>
</dbReference>
<organism evidence="6 7">
    <name type="scientific">Aphanomyces astaci</name>
    <name type="common">Crayfish plague agent</name>
    <dbReference type="NCBI Taxonomy" id="112090"/>
    <lineage>
        <taxon>Eukaryota</taxon>
        <taxon>Sar</taxon>
        <taxon>Stramenopiles</taxon>
        <taxon>Oomycota</taxon>
        <taxon>Saprolegniomycetes</taxon>
        <taxon>Saprolegniales</taxon>
        <taxon>Verrucalvaceae</taxon>
        <taxon>Aphanomyces</taxon>
    </lineage>
</organism>
<dbReference type="PROSITE" id="PS50297">
    <property type="entry name" value="ANK_REP_REGION"/>
    <property type="match status" value="2"/>
</dbReference>
<name>A0A6A4ZGR8_APHAT</name>
<proteinExistence type="predicted"/>